<dbReference type="Proteomes" id="UP000233524">
    <property type="component" value="Unassembled WGS sequence"/>
</dbReference>
<dbReference type="InParanoid" id="A0A2N3MY57"/>
<proteinExistence type="predicted"/>
<dbReference type="EMBL" id="NLAX01001623">
    <property type="protein sequence ID" value="PKS05107.1"/>
    <property type="molecule type" value="Genomic_DNA"/>
</dbReference>
<evidence type="ECO:0000256" key="1">
    <source>
        <dbReference type="SAM" id="SignalP"/>
    </source>
</evidence>
<evidence type="ECO:0000313" key="3">
    <source>
        <dbReference type="Proteomes" id="UP000233524"/>
    </source>
</evidence>
<evidence type="ECO:0000313" key="2">
    <source>
        <dbReference type="EMBL" id="PKS05107.1"/>
    </source>
</evidence>
<protein>
    <submittedName>
        <fullName evidence="2">Uncharacterized protein</fullName>
    </submittedName>
</protein>
<reference evidence="2 3" key="1">
    <citation type="journal article" date="2017" name="G3 (Bethesda)">
        <title>First Draft Genome Sequence of the Pathogenic Fungus Lomentospora prolificans (Formerly Scedosporium prolificans).</title>
        <authorList>
            <person name="Luo R."/>
            <person name="Zimin A."/>
            <person name="Workman R."/>
            <person name="Fan Y."/>
            <person name="Pertea G."/>
            <person name="Grossman N."/>
            <person name="Wear M.P."/>
            <person name="Jia B."/>
            <person name="Miller H."/>
            <person name="Casadevall A."/>
            <person name="Timp W."/>
            <person name="Zhang S.X."/>
            <person name="Salzberg S.L."/>
        </authorList>
    </citation>
    <scope>NUCLEOTIDE SEQUENCE [LARGE SCALE GENOMIC DNA]</scope>
    <source>
        <strain evidence="2 3">JHH-5317</strain>
    </source>
</reference>
<accession>A0A2N3MY57</accession>
<gene>
    <name evidence="2" type="ORF">jhhlp_008474</name>
</gene>
<dbReference type="AlphaFoldDB" id="A0A2N3MY57"/>
<keyword evidence="1" id="KW-0732">Signal</keyword>
<sequence>MVKAFAVIVAALGFLPILTSARACTTGLKYCGYNLLKIGQYYTEITNEIEKYGYTTGALEYSKHSLFSCGEGGVAWIGFLDYCENGCHDGGSGRSDWCN</sequence>
<dbReference type="OrthoDB" id="4186099at2759"/>
<feature type="signal peptide" evidence="1">
    <location>
        <begin position="1"/>
        <end position="21"/>
    </location>
</feature>
<dbReference type="VEuPathDB" id="FungiDB:jhhlp_008474"/>
<keyword evidence="3" id="KW-1185">Reference proteome</keyword>
<organism evidence="2 3">
    <name type="scientific">Lomentospora prolificans</name>
    <dbReference type="NCBI Taxonomy" id="41688"/>
    <lineage>
        <taxon>Eukaryota</taxon>
        <taxon>Fungi</taxon>
        <taxon>Dikarya</taxon>
        <taxon>Ascomycota</taxon>
        <taxon>Pezizomycotina</taxon>
        <taxon>Sordariomycetes</taxon>
        <taxon>Hypocreomycetidae</taxon>
        <taxon>Microascales</taxon>
        <taxon>Microascaceae</taxon>
        <taxon>Lomentospora</taxon>
    </lineage>
</organism>
<name>A0A2N3MY57_9PEZI</name>
<dbReference type="STRING" id="41688.A0A2N3MY57"/>
<comment type="caution">
    <text evidence="2">The sequence shown here is derived from an EMBL/GenBank/DDBJ whole genome shotgun (WGS) entry which is preliminary data.</text>
</comment>
<feature type="chain" id="PRO_5014910874" evidence="1">
    <location>
        <begin position="22"/>
        <end position="99"/>
    </location>
</feature>